<keyword evidence="11 14" id="KW-0472">Membrane</keyword>
<evidence type="ECO:0000256" key="1">
    <source>
        <dbReference type="ARBA" id="ARBA00004571"/>
    </source>
</evidence>
<dbReference type="NCBIfam" id="TIGR01783">
    <property type="entry name" value="TonB-siderophor"/>
    <property type="match status" value="1"/>
</dbReference>
<evidence type="ECO:0000313" key="19">
    <source>
        <dbReference type="EMBL" id="MBB6129209.1"/>
    </source>
</evidence>
<evidence type="ECO:0000259" key="18">
    <source>
        <dbReference type="Pfam" id="PF07715"/>
    </source>
</evidence>
<keyword evidence="3 14" id="KW-0813">Transport</keyword>
<evidence type="ECO:0000256" key="2">
    <source>
        <dbReference type="ARBA" id="ARBA00009810"/>
    </source>
</evidence>
<evidence type="ECO:0000256" key="14">
    <source>
        <dbReference type="PROSITE-ProRule" id="PRU01360"/>
    </source>
</evidence>
<evidence type="ECO:0000256" key="10">
    <source>
        <dbReference type="ARBA" id="ARBA00023077"/>
    </source>
</evidence>
<evidence type="ECO:0000256" key="6">
    <source>
        <dbReference type="ARBA" id="ARBA00022692"/>
    </source>
</evidence>
<dbReference type="InterPro" id="IPR010105">
    <property type="entry name" value="TonB_sidphr_rcpt"/>
</dbReference>
<dbReference type="Pfam" id="PF00593">
    <property type="entry name" value="TonB_dep_Rec_b-barrel"/>
    <property type="match status" value="1"/>
</dbReference>
<dbReference type="EMBL" id="JACHCA010000008">
    <property type="protein sequence ID" value="MBB6129209.1"/>
    <property type="molecule type" value="Genomic_DNA"/>
</dbReference>
<dbReference type="Gene3D" id="2.170.130.10">
    <property type="entry name" value="TonB-dependent receptor, plug domain"/>
    <property type="match status" value="1"/>
</dbReference>
<keyword evidence="9" id="KW-0406">Ion transport</keyword>
<name>A0A841JDI6_9SPHI</name>
<dbReference type="Pfam" id="PF07715">
    <property type="entry name" value="Plug"/>
    <property type="match status" value="1"/>
</dbReference>
<feature type="signal peptide" evidence="16">
    <location>
        <begin position="1"/>
        <end position="41"/>
    </location>
</feature>
<dbReference type="Pfam" id="PF13715">
    <property type="entry name" value="CarbopepD_reg_2"/>
    <property type="match status" value="1"/>
</dbReference>
<evidence type="ECO:0000256" key="12">
    <source>
        <dbReference type="ARBA" id="ARBA00023170"/>
    </source>
</evidence>
<keyword evidence="4 14" id="KW-1134">Transmembrane beta strand</keyword>
<sequence length="802" mass="89007">MNFISQFRFTSNPIIASRHVLYRCILAFLFLLFCLPSFAQAQTGSVKGTATTAGAKPEALVSITIKGSTKGAHTNDNGSYEISNIKPGTYTLLVKHVGFVAQSKTVVIKAGESVTADFTLNEDNQALQEVVITSGYNKFAKKETGDVAKMPLKNLENPQVYNVVPKELLQDQVIVSYNDVLKNVTGVSQALVNGSNSFNLRGFFTTSYLRNGLQDNKPNSIEVANIERIEVLKGPSATLFGSSLTSFGGLLNRVTKKPFETFGGEIAYTVGGFGLSRVTADINTPLNQTKGLFLRTNVAYDDEGSFQDAGFTRRFFVAPSLLYKVNDRLSVSLDAEIYTQKANDFNRLFPEASFTKTNPRDLGIDWTKSYSSNDLYETTPSVSVYGQVNYKLSDSWTSQSSFSHTNSSVEGYWSYNSIQGDSVVVRNPAYEHTTYNYTEVQQNFNGDFKIGQLRNRVVIGLDYFAGTSTSSSLTLYGFDRVRIQGKDPRYNELTKTSLDAALSKQPYNKSETSQSTYSAYVSNVLNLTYNLLVMASLRVDHFVNNGNKNINQDTTTGKFNQTAFSPKLGLVYQIVPEHVSLFGNYMNGFSNNAPTRQPDGSFSSFKPSQANQWEGGVKLDLFDGKLNSTLSYYHIKVSDVIHNDFTPGRSAYQVQDGGQLSKGFEAELIANPFRGFNLIAGYAYNNIYTINTNPDVDGLHQWTGPAQTANLWLSYHFLNTDLKGLGLGIGGNYNGKAYIQQSRSRGEFYMPSYTVLNAVLSYDKPVYRVSLKMDNLTNKVYWGSYVSQMMPRRFSATIAFKL</sequence>
<comment type="subcellular location">
    <subcellularLocation>
        <location evidence="1 14">Cell outer membrane</location>
        <topology evidence="1 14">Multi-pass membrane protein</topology>
    </subcellularLocation>
</comment>
<protein>
    <submittedName>
        <fullName evidence="19">Iron complex outermembrane receptor protein</fullName>
    </submittedName>
</protein>
<evidence type="ECO:0000256" key="5">
    <source>
        <dbReference type="ARBA" id="ARBA00022496"/>
    </source>
</evidence>
<comment type="similarity">
    <text evidence="2 14 15">Belongs to the TonB-dependent receptor family.</text>
</comment>
<keyword evidence="13 14" id="KW-0998">Cell outer membrane</keyword>
<dbReference type="Proteomes" id="UP000548326">
    <property type="component" value="Unassembled WGS sequence"/>
</dbReference>
<evidence type="ECO:0000256" key="16">
    <source>
        <dbReference type="SAM" id="SignalP"/>
    </source>
</evidence>
<dbReference type="InterPro" id="IPR012910">
    <property type="entry name" value="Plug_dom"/>
</dbReference>
<dbReference type="InterPro" id="IPR013784">
    <property type="entry name" value="Carb-bd-like_fold"/>
</dbReference>
<dbReference type="GO" id="GO:0038023">
    <property type="term" value="F:signaling receptor activity"/>
    <property type="evidence" value="ECO:0007669"/>
    <property type="project" value="InterPro"/>
</dbReference>
<evidence type="ECO:0000256" key="9">
    <source>
        <dbReference type="ARBA" id="ARBA00023065"/>
    </source>
</evidence>
<keyword evidence="10 15" id="KW-0798">TonB box</keyword>
<evidence type="ECO:0000256" key="3">
    <source>
        <dbReference type="ARBA" id="ARBA00022448"/>
    </source>
</evidence>
<dbReference type="AlphaFoldDB" id="A0A841JDI6"/>
<keyword evidence="12 19" id="KW-0675">Receptor</keyword>
<accession>A0A841JDI6</accession>
<dbReference type="SUPFAM" id="SSF49452">
    <property type="entry name" value="Starch-binding domain-like"/>
    <property type="match status" value="1"/>
</dbReference>
<reference evidence="19 20" key="1">
    <citation type="submission" date="2020-08" db="EMBL/GenBank/DDBJ databases">
        <title>Genomic Encyclopedia of Type Strains, Phase IV (KMG-V): Genome sequencing to study the core and pangenomes of soil and plant-associated prokaryotes.</title>
        <authorList>
            <person name="Whitman W."/>
        </authorList>
    </citation>
    <scope>NUCLEOTIDE SEQUENCE [LARGE SCALE GENOMIC DNA]</scope>
    <source>
        <strain evidence="19 20">MP601</strain>
    </source>
</reference>
<dbReference type="InterPro" id="IPR037066">
    <property type="entry name" value="Plug_dom_sf"/>
</dbReference>
<dbReference type="PANTHER" id="PTHR32552:SF68">
    <property type="entry name" value="FERRICHROME OUTER MEMBRANE TRANSPORTER_PHAGE RECEPTOR"/>
    <property type="match status" value="1"/>
</dbReference>
<keyword evidence="8" id="KW-0408">Iron</keyword>
<dbReference type="GO" id="GO:0030246">
    <property type="term" value="F:carbohydrate binding"/>
    <property type="evidence" value="ECO:0007669"/>
    <property type="project" value="InterPro"/>
</dbReference>
<gene>
    <name evidence="19" type="ORF">HDF22_003334</name>
</gene>
<dbReference type="InterPro" id="IPR039426">
    <property type="entry name" value="TonB-dep_rcpt-like"/>
</dbReference>
<dbReference type="GO" id="GO:0015344">
    <property type="term" value="F:siderophore uptake transmembrane transporter activity"/>
    <property type="evidence" value="ECO:0007669"/>
    <property type="project" value="TreeGrafter"/>
</dbReference>
<feature type="domain" description="TonB-dependent receptor-like beta-barrel" evidence="17">
    <location>
        <begin position="354"/>
        <end position="776"/>
    </location>
</feature>
<keyword evidence="7 16" id="KW-0732">Signal</keyword>
<evidence type="ECO:0000256" key="15">
    <source>
        <dbReference type="RuleBase" id="RU003357"/>
    </source>
</evidence>
<dbReference type="Gene3D" id="2.60.40.1120">
    <property type="entry name" value="Carboxypeptidase-like, regulatory domain"/>
    <property type="match status" value="1"/>
</dbReference>
<dbReference type="RefSeq" id="WP_183588385.1">
    <property type="nucleotide sequence ID" value="NZ_JACHCA010000008.1"/>
</dbReference>
<feature type="chain" id="PRO_5032648234" evidence="16">
    <location>
        <begin position="42"/>
        <end position="802"/>
    </location>
</feature>
<feature type="domain" description="TonB-dependent receptor plug" evidence="18">
    <location>
        <begin position="155"/>
        <end position="243"/>
    </location>
</feature>
<evidence type="ECO:0000259" key="17">
    <source>
        <dbReference type="Pfam" id="PF00593"/>
    </source>
</evidence>
<dbReference type="PANTHER" id="PTHR32552">
    <property type="entry name" value="FERRICHROME IRON RECEPTOR-RELATED"/>
    <property type="match status" value="1"/>
</dbReference>
<dbReference type="InterPro" id="IPR036942">
    <property type="entry name" value="Beta-barrel_TonB_sf"/>
</dbReference>
<dbReference type="CDD" id="cd01347">
    <property type="entry name" value="ligand_gated_channel"/>
    <property type="match status" value="1"/>
</dbReference>
<keyword evidence="5" id="KW-0410">Iron transport</keyword>
<evidence type="ECO:0000256" key="8">
    <source>
        <dbReference type="ARBA" id="ARBA00023004"/>
    </source>
</evidence>
<keyword evidence="6 14" id="KW-0812">Transmembrane</keyword>
<evidence type="ECO:0000256" key="11">
    <source>
        <dbReference type="ARBA" id="ARBA00023136"/>
    </source>
</evidence>
<dbReference type="Gene3D" id="2.40.170.20">
    <property type="entry name" value="TonB-dependent receptor, beta-barrel domain"/>
    <property type="match status" value="1"/>
</dbReference>
<evidence type="ECO:0000313" key="20">
    <source>
        <dbReference type="Proteomes" id="UP000548326"/>
    </source>
</evidence>
<evidence type="ECO:0000256" key="4">
    <source>
        <dbReference type="ARBA" id="ARBA00022452"/>
    </source>
</evidence>
<organism evidence="19 20">
    <name type="scientific">Mucilaginibacter lappiensis</name>
    <dbReference type="NCBI Taxonomy" id="354630"/>
    <lineage>
        <taxon>Bacteria</taxon>
        <taxon>Pseudomonadati</taxon>
        <taxon>Bacteroidota</taxon>
        <taxon>Sphingobacteriia</taxon>
        <taxon>Sphingobacteriales</taxon>
        <taxon>Sphingobacteriaceae</taxon>
        <taxon>Mucilaginibacter</taxon>
    </lineage>
</organism>
<dbReference type="SUPFAM" id="SSF56935">
    <property type="entry name" value="Porins"/>
    <property type="match status" value="1"/>
</dbReference>
<dbReference type="PROSITE" id="PS52016">
    <property type="entry name" value="TONB_DEPENDENT_REC_3"/>
    <property type="match status" value="1"/>
</dbReference>
<proteinExistence type="inferred from homology"/>
<dbReference type="InterPro" id="IPR000531">
    <property type="entry name" value="Beta-barrel_TonB"/>
</dbReference>
<dbReference type="GO" id="GO:0009279">
    <property type="term" value="C:cell outer membrane"/>
    <property type="evidence" value="ECO:0007669"/>
    <property type="project" value="UniProtKB-SubCell"/>
</dbReference>
<evidence type="ECO:0000256" key="13">
    <source>
        <dbReference type="ARBA" id="ARBA00023237"/>
    </source>
</evidence>
<comment type="caution">
    <text evidence="19">The sequence shown here is derived from an EMBL/GenBank/DDBJ whole genome shotgun (WGS) entry which is preliminary data.</text>
</comment>
<evidence type="ECO:0000256" key="7">
    <source>
        <dbReference type="ARBA" id="ARBA00022729"/>
    </source>
</evidence>
<dbReference type="GO" id="GO:0015891">
    <property type="term" value="P:siderophore transport"/>
    <property type="evidence" value="ECO:0007669"/>
    <property type="project" value="InterPro"/>
</dbReference>